<dbReference type="Gene3D" id="3.40.30.10">
    <property type="entry name" value="Glutaredoxin"/>
    <property type="match status" value="1"/>
</dbReference>
<dbReference type="SUPFAM" id="SSF52833">
    <property type="entry name" value="Thioredoxin-like"/>
    <property type="match status" value="1"/>
</dbReference>
<feature type="domain" description="Thioredoxin" evidence="2">
    <location>
        <begin position="26"/>
        <end position="178"/>
    </location>
</feature>
<dbReference type="GO" id="GO:0016209">
    <property type="term" value="F:antioxidant activity"/>
    <property type="evidence" value="ECO:0007669"/>
    <property type="project" value="InterPro"/>
</dbReference>
<dbReference type="PANTHER" id="PTHR42852:SF13">
    <property type="entry name" value="PROTEIN DIPZ"/>
    <property type="match status" value="1"/>
</dbReference>
<dbReference type="RefSeq" id="WP_019466476.1">
    <property type="nucleotide sequence ID" value="NZ_ALOY01000174.1"/>
</dbReference>
<evidence type="ECO:0000256" key="1">
    <source>
        <dbReference type="SAM" id="SignalP"/>
    </source>
</evidence>
<dbReference type="PANTHER" id="PTHR42852">
    <property type="entry name" value="THIOL:DISULFIDE INTERCHANGE PROTEIN DSBE"/>
    <property type="match status" value="1"/>
</dbReference>
<gene>
    <name evidence="3" type="ORF">HY57_00990</name>
</gene>
<accession>A0A075JWM9</accession>
<dbReference type="PROSITE" id="PS51352">
    <property type="entry name" value="THIOREDOXIN_2"/>
    <property type="match status" value="1"/>
</dbReference>
<protein>
    <submittedName>
        <fullName evidence="3">Thioredoxin</fullName>
    </submittedName>
</protein>
<reference evidence="3 4" key="1">
    <citation type="submission" date="2014-07" db="EMBL/GenBank/DDBJ databases">
        <title>Complete Genome Sequence of Dyella japonica Strain A8 Isolated from Malaysian Tropical Soil.</title>
        <authorList>
            <person name="Hui R.K.H."/>
            <person name="Chen J.-W."/>
            <person name="Chan K.-G."/>
            <person name="Leung F.C.C."/>
        </authorList>
    </citation>
    <scope>NUCLEOTIDE SEQUENCE [LARGE SCALE GENOMIC DNA]</scope>
    <source>
        <strain evidence="3 4">A8</strain>
    </source>
</reference>
<dbReference type="KEGG" id="dja:HY57_00990"/>
<dbReference type="InterPro" id="IPR050553">
    <property type="entry name" value="Thioredoxin_ResA/DsbE_sf"/>
</dbReference>
<name>A0A075JWM9_9GAMM</name>
<evidence type="ECO:0000313" key="3">
    <source>
        <dbReference type="EMBL" id="AIF45940.1"/>
    </source>
</evidence>
<dbReference type="OrthoDB" id="9811352at2"/>
<dbReference type="Proteomes" id="UP000027987">
    <property type="component" value="Chromosome"/>
</dbReference>
<evidence type="ECO:0000259" key="2">
    <source>
        <dbReference type="PROSITE" id="PS51352"/>
    </source>
</evidence>
<dbReference type="Pfam" id="PF00578">
    <property type="entry name" value="AhpC-TSA"/>
    <property type="match status" value="1"/>
</dbReference>
<feature type="chain" id="PRO_5001707409" evidence="1">
    <location>
        <begin position="20"/>
        <end position="180"/>
    </location>
</feature>
<keyword evidence="1" id="KW-0732">Signal</keyword>
<dbReference type="STRING" id="1217721.HY57_00990"/>
<proteinExistence type="predicted"/>
<dbReference type="EMBL" id="CP008884">
    <property type="protein sequence ID" value="AIF45940.1"/>
    <property type="molecule type" value="Genomic_DNA"/>
</dbReference>
<dbReference type="AlphaFoldDB" id="A0A075JWM9"/>
<dbReference type="GO" id="GO:0016491">
    <property type="term" value="F:oxidoreductase activity"/>
    <property type="evidence" value="ECO:0007669"/>
    <property type="project" value="InterPro"/>
</dbReference>
<dbReference type="HOGENOM" id="CLU_042529_8_0_6"/>
<feature type="signal peptide" evidence="1">
    <location>
        <begin position="1"/>
        <end position="19"/>
    </location>
</feature>
<evidence type="ECO:0000313" key="4">
    <source>
        <dbReference type="Proteomes" id="UP000027987"/>
    </source>
</evidence>
<dbReference type="InterPro" id="IPR036249">
    <property type="entry name" value="Thioredoxin-like_sf"/>
</dbReference>
<dbReference type="PATRIC" id="fig|1217721.7.peg.207"/>
<keyword evidence="4" id="KW-1185">Reference proteome</keyword>
<dbReference type="InterPro" id="IPR000866">
    <property type="entry name" value="AhpC/TSA"/>
</dbReference>
<sequence length="180" mass="20199">MKFLHLVVAAAAFSAALCAAWPGSWLDANAQTPWVDAPAPGFDGATQWLNSPPLTTQDLHGKVVLVEFWTRECINCLHVLPHTKALYDRYAGDGLVVVGVHTPEYEEEHDVFSLRQAIRTLGIRYPVAVDNDNRIWNAYGNRFWPAIYLIDRDGHVVYRHVGEGDYDQTEAKVRELLGKA</sequence>
<dbReference type="InterPro" id="IPR013766">
    <property type="entry name" value="Thioredoxin_domain"/>
</dbReference>
<organism evidence="3 4">
    <name type="scientific">Dyella japonica A8</name>
    <dbReference type="NCBI Taxonomy" id="1217721"/>
    <lineage>
        <taxon>Bacteria</taxon>
        <taxon>Pseudomonadati</taxon>
        <taxon>Pseudomonadota</taxon>
        <taxon>Gammaproteobacteria</taxon>
        <taxon>Lysobacterales</taxon>
        <taxon>Rhodanobacteraceae</taxon>
        <taxon>Dyella</taxon>
    </lineage>
</organism>